<accession>A0ABW5I050</accession>
<proteinExistence type="inferred from homology"/>
<dbReference type="EMBL" id="JBHUKQ010000011">
    <property type="protein sequence ID" value="MFD2482117.1"/>
    <property type="molecule type" value="Genomic_DNA"/>
</dbReference>
<evidence type="ECO:0000256" key="5">
    <source>
        <dbReference type="ARBA" id="ARBA00041564"/>
    </source>
</evidence>
<gene>
    <name evidence="7" type="ORF">ACFSUT_17655</name>
</gene>
<comment type="similarity">
    <text evidence="2">Belongs to the isochorismate synthase family.</text>
</comment>
<dbReference type="Proteomes" id="UP001597542">
    <property type="component" value="Unassembled WGS sequence"/>
</dbReference>
<feature type="domain" description="Chorismate-utilising enzyme C-terminal" evidence="6">
    <location>
        <begin position="224"/>
        <end position="483"/>
    </location>
</feature>
<dbReference type="NCBIfam" id="TIGR00543">
    <property type="entry name" value="isochor_syn"/>
    <property type="match status" value="1"/>
</dbReference>
<keyword evidence="8" id="KW-1185">Reference proteome</keyword>
<dbReference type="InterPro" id="IPR015890">
    <property type="entry name" value="Chorismate_C"/>
</dbReference>
<dbReference type="InterPro" id="IPR004561">
    <property type="entry name" value="IsoChor_synthase"/>
</dbReference>
<organism evidence="7 8">
    <name type="scientific">Amycolatopsis albidoflavus</name>
    <dbReference type="NCBI Taxonomy" id="102226"/>
    <lineage>
        <taxon>Bacteria</taxon>
        <taxon>Bacillati</taxon>
        <taxon>Actinomycetota</taxon>
        <taxon>Actinomycetes</taxon>
        <taxon>Pseudonocardiales</taxon>
        <taxon>Pseudonocardiaceae</taxon>
        <taxon>Amycolatopsis</taxon>
    </lineage>
</organism>
<comment type="catalytic activity">
    <reaction evidence="1">
        <text>chorismate = isochorismate</text>
        <dbReference type="Rhea" id="RHEA:18985"/>
        <dbReference type="ChEBI" id="CHEBI:29748"/>
        <dbReference type="ChEBI" id="CHEBI:29780"/>
        <dbReference type="EC" id="5.4.4.2"/>
    </reaction>
</comment>
<dbReference type="GO" id="GO:0008909">
    <property type="term" value="F:isochorismate synthase activity"/>
    <property type="evidence" value="ECO:0007669"/>
    <property type="project" value="UniProtKB-EC"/>
</dbReference>
<keyword evidence="4 7" id="KW-0413">Isomerase</keyword>
<evidence type="ECO:0000256" key="1">
    <source>
        <dbReference type="ARBA" id="ARBA00000799"/>
    </source>
</evidence>
<evidence type="ECO:0000313" key="7">
    <source>
        <dbReference type="EMBL" id="MFD2482117.1"/>
    </source>
</evidence>
<sequence>MSSPAPARPRPVHRAADLLAAYLPGSFYYSSARGVLLADGVHSCVRGTPGNRAAAAAEALEAAVLAGVADPVVVGAIGFRPDSGSSLIVPAVVRRAAAPGDSAGGVSGVAGRAELAGEVSGVAGRAGQAGEVSGVAGTTESVGADPGVGGRAELAGEVSGVGGCAEQAGGVSGVAGRAEQAGGVSGVAGRAELAAGVSAEGDRRESSVFSAQTPWTVIPQPTPEVYAESVRRAVDLIGDGELEKVVLARALDLVGEQGVSVQRLLRNLVVADPAAHAFAVDVSAPGDPAPRTLVGASPELLVSRKGDVVTANPLAGSRRRTGDPVQDAQAIAELRVSEKDLNEHALVAAQVAEVLGRYCTELEVPEEPEVIGTPTMWHLSTRITGRVGPGGPSSLELAEALHPTPAVCGVPVGLARDTIAQLEPEDRGYYAGLVGWTDLAGDGEWVVTIRCAEVSDKTARLFAGAGVVAGSDPAAELAETSAKFGTLLRALGAEGVA</sequence>
<dbReference type="Gene3D" id="3.60.120.10">
    <property type="entry name" value="Anthranilate synthase"/>
    <property type="match status" value="1"/>
</dbReference>
<protein>
    <recommendedName>
        <fullName evidence="3">isochorismate synthase</fullName>
        <ecNumber evidence="3">5.4.4.2</ecNumber>
    </recommendedName>
    <alternativeName>
        <fullName evidence="5">Isochorismate mutase</fullName>
    </alternativeName>
</protein>
<evidence type="ECO:0000313" key="8">
    <source>
        <dbReference type="Proteomes" id="UP001597542"/>
    </source>
</evidence>
<evidence type="ECO:0000259" key="6">
    <source>
        <dbReference type="Pfam" id="PF00425"/>
    </source>
</evidence>
<evidence type="ECO:0000256" key="2">
    <source>
        <dbReference type="ARBA" id="ARBA00005297"/>
    </source>
</evidence>
<dbReference type="RefSeq" id="WP_344279569.1">
    <property type="nucleotide sequence ID" value="NZ_BAAAHV010000016.1"/>
</dbReference>
<reference evidence="8" key="1">
    <citation type="journal article" date="2019" name="Int. J. Syst. Evol. Microbiol.">
        <title>The Global Catalogue of Microorganisms (GCM) 10K type strain sequencing project: providing services to taxonomists for standard genome sequencing and annotation.</title>
        <authorList>
            <consortium name="The Broad Institute Genomics Platform"/>
            <consortium name="The Broad Institute Genome Sequencing Center for Infectious Disease"/>
            <person name="Wu L."/>
            <person name="Ma J."/>
        </authorList>
    </citation>
    <scope>NUCLEOTIDE SEQUENCE [LARGE SCALE GENOMIC DNA]</scope>
    <source>
        <strain evidence="8">CGMCC 4.7638</strain>
    </source>
</reference>
<dbReference type="PANTHER" id="PTHR42839:SF2">
    <property type="entry name" value="ISOCHORISMATE SYNTHASE ENTC"/>
    <property type="match status" value="1"/>
</dbReference>
<evidence type="ECO:0000256" key="3">
    <source>
        <dbReference type="ARBA" id="ARBA00012824"/>
    </source>
</evidence>
<evidence type="ECO:0000256" key="4">
    <source>
        <dbReference type="ARBA" id="ARBA00023235"/>
    </source>
</evidence>
<dbReference type="PANTHER" id="PTHR42839">
    <property type="entry name" value="ISOCHORISMATE SYNTHASE ENTC"/>
    <property type="match status" value="1"/>
</dbReference>
<name>A0ABW5I050_9PSEU</name>
<comment type="caution">
    <text evidence="7">The sequence shown here is derived from an EMBL/GenBank/DDBJ whole genome shotgun (WGS) entry which is preliminary data.</text>
</comment>
<dbReference type="Pfam" id="PF00425">
    <property type="entry name" value="Chorismate_bind"/>
    <property type="match status" value="1"/>
</dbReference>
<dbReference type="EC" id="5.4.4.2" evidence="3"/>
<dbReference type="SUPFAM" id="SSF56322">
    <property type="entry name" value="ADC synthase"/>
    <property type="match status" value="1"/>
</dbReference>
<dbReference type="InterPro" id="IPR005801">
    <property type="entry name" value="ADC_synthase"/>
</dbReference>